<keyword evidence="5" id="KW-1185">Reference proteome</keyword>
<accession>A0A561ELC8</accession>
<dbReference type="InterPro" id="IPR050267">
    <property type="entry name" value="Anti-sigma-factor_SerPK"/>
</dbReference>
<feature type="domain" description="Histidine kinase/HSP90-like ATPase" evidence="3">
    <location>
        <begin position="87"/>
        <end position="197"/>
    </location>
</feature>
<dbReference type="CDD" id="cd16936">
    <property type="entry name" value="HATPase_RsbW-like"/>
    <property type="match status" value="1"/>
</dbReference>
<keyword evidence="1" id="KW-0808">Transferase</keyword>
<name>A0A561ELC8_9ACTN</name>
<comment type="caution">
    <text evidence="4">The sequence shown here is derived from an EMBL/GenBank/DDBJ whole genome shotgun (WGS) entry which is preliminary data.</text>
</comment>
<keyword evidence="1" id="KW-0723">Serine/threonine-protein kinase</keyword>
<dbReference type="EMBL" id="VIVR01000001">
    <property type="protein sequence ID" value="TWE16425.1"/>
    <property type="molecule type" value="Genomic_DNA"/>
</dbReference>
<sequence>MHCCESRQLGMRMVVSKGRPDPVGDSVRRLSGRGRGRTLMDGQARFPRQRTASSSDTVTPVGRGDTPAPVHEPGCALHRRLHAALDPADLVAVSTVRHRLRAALSLWGVPELADTAELLASELVTNALVHTGRGAVFDAVLTPEQRLRIEVQDGAARLPGRRTPAEYATSGRGLLLVEALADDWGVQLRGDGKVTWFELEAA</sequence>
<dbReference type="InterPro" id="IPR003594">
    <property type="entry name" value="HATPase_dom"/>
</dbReference>
<evidence type="ECO:0000313" key="5">
    <source>
        <dbReference type="Proteomes" id="UP000318416"/>
    </source>
</evidence>
<feature type="compositionally biased region" description="Basic and acidic residues" evidence="2">
    <location>
        <begin position="18"/>
        <end position="28"/>
    </location>
</feature>
<gene>
    <name evidence="4" type="ORF">FB465_1407</name>
</gene>
<reference evidence="4 5" key="1">
    <citation type="submission" date="2019-06" db="EMBL/GenBank/DDBJ databases">
        <title>Sequencing the genomes of 1000 actinobacteria strains.</title>
        <authorList>
            <person name="Klenk H.-P."/>
        </authorList>
    </citation>
    <scope>NUCLEOTIDE SEQUENCE [LARGE SCALE GENOMIC DNA]</scope>
    <source>
        <strain evidence="4 5">DSM 41649</strain>
    </source>
</reference>
<dbReference type="InterPro" id="IPR036890">
    <property type="entry name" value="HATPase_C_sf"/>
</dbReference>
<protein>
    <submittedName>
        <fullName evidence="4">Anti-sigma regulatory factor (Ser/Thr protein kinase)</fullName>
    </submittedName>
</protein>
<feature type="region of interest" description="Disordered" evidence="2">
    <location>
        <begin position="17"/>
        <end position="68"/>
    </location>
</feature>
<evidence type="ECO:0000313" key="4">
    <source>
        <dbReference type="EMBL" id="TWE16425.1"/>
    </source>
</evidence>
<proteinExistence type="predicted"/>
<dbReference type="SUPFAM" id="SSF55874">
    <property type="entry name" value="ATPase domain of HSP90 chaperone/DNA topoisomerase II/histidine kinase"/>
    <property type="match status" value="1"/>
</dbReference>
<evidence type="ECO:0000256" key="2">
    <source>
        <dbReference type="SAM" id="MobiDB-lite"/>
    </source>
</evidence>
<dbReference type="Proteomes" id="UP000318416">
    <property type="component" value="Unassembled WGS sequence"/>
</dbReference>
<evidence type="ECO:0000259" key="3">
    <source>
        <dbReference type="Pfam" id="PF13581"/>
    </source>
</evidence>
<keyword evidence="1" id="KW-0418">Kinase</keyword>
<dbReference type="GO" id="GO:0004674">
    <property type="term" value="F:protein serine/threonine kinase activity"/>
    <property type="evidence" value="ECO:0007669"/>
    <property type="project" value="UniProtKB-KW"/>
</dbReference>
<dbReference type="Pfam" id="PF13581">
    <property type="entry name" value="HATPase_c_2"/>
    <property type="match status" value="1"/>
</dbReference>
<organism evidence="4 5">
    <name type="scientific">Kitasatospora atroaurantiaca</name>
    <dbReference type="NCBI Taxonomy" id="285545"/>
    <lineage>
        <taxon>Bacteria</taxon>
        <taxon>Bacillati</taxon>
        <taxon>Actinomycetota</taxon>
        <taxon>Actinomycetes</taxon>
        <taxon>Kitasatosporales</taxon>
        <taxon>Streptomycetaceae</taxon>
        <taxon>Kitasatospora</taxon>
    </lineage>
</organism>
<dbReference type="PANTHER" id="PTHR35526:SF3">
    <property type="entry name" value="ANTI-SIGMA-F FACTOR RSBW"/>
    <property type="match status" value="1"/>
</dbReference>
<dbReference type="Gene3D" id="3.30.565.10">
    <property type="entry name" value="Histidine kinase-like ATPase, C-terminal domain"/>
    <property type="match status" value="1"/>
</dbReference>
<dbReference type="AlphaFoldDB" id="A0A561ELC8"/>
<evidence type="ECO:0000256" key="1">
    <source>
        <dbReference type="ARBA" id="ARBA00022527"/>
    </source>
</evidence>
<dbReference type="PANTHER" id="PTHR35526">
    <property type="entry name" value="ANTI-SIGMA-F FACTOR RSBW-RELATED"/>
    <property type="match status" value="1"/>
</dbReference>